<accession>T0JZL9</accession>
<dbReference type="PATRIC" id="fig|1346791.3.peg.4466"/>
<name>T0JZL9_9SPHN</name>
<dbReference type="Gene3D" id="1.10.10.10">
    <property type="entry name" value="Winged helix-like DNA-binding domain superfamily/Winged helix DNA-binding domain"/>
    <property type="match status" value="1"/>
</dbReference>
<dbReference type="GO" id="GO:0003677">
    <property type="term" value="F:DNA binding"/>
    <property type="evidence" value="ECO:0007669"/>
    <property type="project" value="InterPro"/>
</dbReference>
<evidence type="ECO:0000256" key="1">
    <source>
        <dbReference type="ARBA" id="ARBA00010641"/>
    </source>
</evidence>
<dbReference type="SUPFAM" id="SSF88659">
    <property type="entry name" value="Sigma3 and sigma4 domains of RNA polymerase sigma factors"/>
    <property type="match status" value="1"/>
</dbReference>
<evidence type="ECO:0008006" key="9">
    <source>
        <dbReference type="Google" id="ProtNLM"/>
    </source>
</evidence>
<dbReference type="NCBIfam" id="TIGR02937">
    <property type="entry name" value="sigma70-ECF"/>
    <property type="match status" value="1"/>
</dbReference>
<comment type="caution">
    <text evidence="7">The sequence shown here is derived from an EMBL/GenBank/DDBJ whole genome shotgun (WGS) entry which is preliminary data.</text>
</comment>
<dbReference type="InterPro" id="IPR036388">
    <property type="entry name" value="WH-like_DNA-bd_sf"/>
</dbReference>
<comment type="similarity">
    <text evidence="1">Belongs to the sigma-70 factor family. ECF subfamily.</text>
</comment>
<feature type="domain" description="RNA polymerase sigma-70 region 2" evidence="5">
    <location>
        <begin position="19"/>
        <end position="79"/>
    </location>
</feature>
<gene>
    <name evidence="7" type="ORF">M529_23130</name>
</gene>
<reference evidence="7 8" key="1">
    <citation type="journal article" date="2013" name="Genome Announc.">
        <title>Draft Genome Sequence of Sphingobium ummariense Strain RL-3, a Hexachlorocyclohexane-Degrading Bacterium.</title>
        <authorList>
            <person name="Kohli P."/>
            <person name="Dua A."/>
            <person name="Sangwan N."/>
            <person name="Oldach P."/>
            <person name="Khurana J.P."/>
            <person name="Lal R."/>
        </authorList>
    </citation>
    <scope>NUCLEOTIDE SEQUENCE [LARGE SCALE GENOMIC DNA]</scope>
    <source>
        <strain evidence="7 8">RL-3</strain>
    </source>
</reference>
<dbReference type="EMBL" id="AUWY01000136">
    <property type="protein sequence ID" value="EQB29674.1"/>
    <property type="molecule type" value="Genomic_DNA"/>
</dbReference>
<dbReference type="InterPro" id="IPR039425">
    <property type="entry name" value="RNA_pol_sigma-70-like"/>
</dbReference>
<dbReference type="Proteomes" id="UP000015523">
    <property type="component" value="Unassembled WGS sequence"/>
</dbReference>
<dbReference type="InterPro" id="IPR013325">
    <property type="entry name" value="RNA_pol_sigma_r2"/>
</dbReference>
<dbReference type="PANTHER" id="PTHR43133">
    <property type="entry name" value="RNA POLYMERASE ECF-TYPE SIGMA FACTO"/>
    <property type="match status" value="1"/>
</dbReference>
<dbReference type="InterPro" id="IPR013324">
    <property type="entry name" value="RNA_pol_sigma_r3/r4-like"/>
</dbReference>
<dbReference type="AlphaFoldDB" id="T0JZL9"/>
<dbReference type="eggNOG" id="COG1595">
    <property type="taxonomic scope" value="Bacteria"/>
</dbReference>
<keyword evidence="2" id="KW-0805">Transcription regulation</keyword>
<evidence type="ECO:0000256" key="2">
    <source>
        <dbReference type="ARBA" id="ARBA00023015"/>
    </source>
</evidence>
<dbReference type="SUPFAM" id="SSF88946">
    <property type="entry name" value="Sigma2 domain of RNA polymerase sigma factors"/>
    <property type="match status" value="1"/>
</dbReference>
<evidence type="ECO:0000259" key="6">
    <source>
        <dbReference type="Pfam" id="PF08281"/>
    </source>
</evidence>
<dbReference type="GO" id="GO:0016987">
    <property type="term" value="F:sigma factor activity"/>
    <property type="evidence" value="ECO:0007669"/>
    <property type="project" value="UniProtKB-KW"/>
</dbReference>
<keyword evidence="4" id="KW-0804">Transcription</keyword>
<proteinExistence type="inferred from homology"/>
<evidence type="ECO:0000256" key="4">
    <source>
        <dbReference type="ARBA" id="ARBA00023163"/>
    </source>
</evidence>
<organism evidence="7 8">
    <name type="scientific">Sphingobium ummariense RL-3</name>
    <dbReference type="NCBI Taxonomy" id="1346791"/>
    <lineage>
        <taxon>Bacteria</taxon>
        <taxon>Pseudomonadati</taxon>
        <taxon>Pseudomonadota</taxon>
        <taxon>Alphaproteobacteria</taxon>
        <taxon>Sphingomonadales</taxon>
        <taxon>Sphingomonadaceae</taxon>
        <taxon>Sphingobium</taxon>
    </lineage>
</organism>
<keyword evidence="8" id="KW-1185">Reference proteome</keyword>
<dbReference type="InterPro" id="IPR013249">
    <property type="entry name" value="RNA_pol_sigma70_r4_t2"/>
</dbReference>
<protein>
    <recommendedName>
        <fullName evidence="9">RNA polymerase sigma factor 70 region 4 type 2 domain-containing protein</fullName>
    </recommendedName>
</protein>
<dbReference type="GO" id="GO:0006352">
    <property type="term" value="P:DNA-templated transcription initiation"/>
    <property type="evidence" value="ECO:0007669"/>
    <property type="project" value="InterPro"/>
</dbReference>
<dbReference type="STRING" id="1346791.M529_23130"/>
<evidence type="ECO:0000259" key="5">
    <source>
        <dbReference type="Pfam" id="PF04542"/>
    </source>
</evidence>
<keyword evidence="3" id="KW-0731">Sigma factor</keyword>
<dbReference type="OrthoDB" id="7268940at2"/>
<sequence>MGDGHDIISAWIGREVLPHEGAVRSWLSRRWRNVVDPNDVIQEAYCRIASLASVDHIRNPAAYFHRTAHAVATDIMRRSGIISFTSMTENEWLNVMDREPLADRAVAADQDLKRVNGLLAELSDTCRQAIELRRIEGVSQREAAQRLGVSEDVIRNHLVRGVQKVLKAIAAQDAQAHGDGQETVEQKAEAIGTPRFL</sequence>
<evidence type="ECO:0000313" key="8">
    <source>
        <dbReference type="Proteomes" id="UP000015523"/>
    </source>
</evidence>
<feature type="domain" description="RNA polymerase sigma factor 70 region 4 type 2" evidence="6">
    <location>
        <begin position="117"/>
        <end position="164"/>
    </location>
</feature>
<dbReference type="PANTHER" id="PTHR43133:SF63">
    <property type="entry name" value="RNA POLYMERASE SIGMA FACTOR FECI-RELATED"/>
    <property type="match status" value="1"/>
</dbReference>
<evidence type="ECO:0000313" key="7">
    <source>
        <dbReference type="EMBL" id="EQB29674.1"/>
    </source>
</evidence>
<dbReference type="InterPro" id="IPR014284">
    <property type="entry name" value="RNA_pol_sigma-70_dom"/>
</dbReference>
<dbReference type="Pfam" id="PF04542">
    <property type="entry name" value="Sigma70_r2"/>
    <property type="match status" value="1"/>
</dbReference>
<dbReference type="RefSeq" id="WP_021320072.1">
    <property type="nucleotide sequence ID" value="NZ_AUWY01000136.1"/>
</dbReference>
<evidence type="ECO:0000256" key="3">
    <source>
        <dbReference type="ARBA" id="ARBA00023082"/>
    </source>
</evidence>
<dbReference type="InterPro" id="IPR007627">
    <property type="entry name" value="RNA_pol_sigma70_r2"/>
</dbReference>
<dbReference type="Gene3D" id="1.10.1740.10">
    <property type="match status" value="1"/>
</dbReference>
<dbReference type="Pfam" id="PF08281">
    <property type="entry name" value="Sigma70_r4_2"/>
    <property type="match status" value="1"/>
</dbReference>